<evidence type="ECO:0000313" key="6">
    <source>
        <dbReference type="Proteomes" id="UP000600588"/>
    </source>
</evidence>
<dbReference type="EMBL" id="JACVXB010000004">
    <property type="protein sequence ID" value="MBD0832755.1"/>
    <property type="molecule type" value="Genomic_DNA"/>
</dbReference>
<dbReference type="Proteomes" id="UP000600588">
    <property type="component" value="Unassembled WGS sequence"/>
</dbReference>
<dbReference type="RefSeq" id="WP_188230538.1">
    <property type="nucleotide sequence ID" value="NZ_JACVXB010000004.1"/>
</dbReference>
<proteinExistence type="predicted"/>
<evidence type="ECO:0000313" key="5">
    <source>
        <dbReference type="EMBL" id="MBD0832755.1"/>
    </source>
</evidence>
<dbReference type="InterPro" id="IPR010016">
    <property type="entry name" value="PxpB"/>
</dbReference>
<reference evidence="5 6" key="1">
    <citation type="submission" date="2020-09" db="EMBL/GenBank/DDBJ databases">
        <title>TT11 complete genome.</title>
        <authorList>
            <person name="Wu Z."/>
        </authorList>
    </citation>
    <scope>NUCLEOTIDE SEQUENCE [LARGE SCALE GENOMIC DNA]</scope>
    <source>
        <strain evidence="5 6">TT11</strain>
    </source>
</reference>
<dbReference type="SMART" id="SM00796">
    <property type="entry name" value="AHS1"/>
    <property type="match status" value="1"/>
</dbReference>
<keyword evidence="1" id="KW-0547">Nucleotide-binding</keyword>
<dbReference type="PANTHER" id="PTHR34698:SF2">
    <property type="entry name" value="5-OXOPROLINASE SUBUNIT B"/>
    <property type="match status" value="1"/>
</dbReference>
<dbReference type="PANTHER" id="PTHR34698">
    <property type="entry name" value="5-OXOPROLINASE SUBUNIT B"/>
    <property type="match status" value="1"/>
</dbReference>
<keyword evidence="2 5" id="KW-0378">Hydrolase</keyword>
<dbReference type="Gene3D" id="3.30.1360.40">
    <property type="match status" value="1"/>
</dbReference>
<dbReference type="GO" id="GO:0005524">
    <property type="term" value="F:ATP binding"/>
    <property type="evidence" value="ECO:0007669"/>
    <property type="project" value="UniProtKB-KW"/>
</dbReference>
<gene>
    <name evidence="5" type="primary">pxpB</name>
    <name evidence="5" type="ORF">ICJ83_11475</name>
</gene>
<dbReference type="InterPro" id="IPR029000">
    <property type="entry name" value="Cyclophilin-like_dom_sf"/>
</dbReference>
<accession>A0A8J6U831</accession>
<evidence type="ECO:0000259" key="4">
    <source>
        <dbReference type="SMART" id="SM00796"/>
    </source>
</evidence>
<comment type="caution">
    <text evidence="5">The sequence shown here is derived from an EMBL/GenBank/DDBJ whole genome shotgun (WGS) entry which is preliminary data.</text>
</comment>
<dbReference type="SUPFAM" id="SSF50891">
    <property type="entry name" value="Cyclophilin-like"/>
    <property type="match status" value="1"/>
</dbReference>
<dbReference type="AlphaFoldDB" id="A0A8J6U831"/>
<evidence type="ECO:0000256" key="3">
    <source>
        <dbReference type="ARBA" id="ARBA00022840"/>
    </source>
</evidence>
<protein>
    <submittedName>
        <fullName evidence="5">5-oxoprolinase subunit PxpB</fullName>
        <ecNumber evidence="5">3.5.2.9</ecNumber>
    </submittedName>
</protein>
<name>A0A8J6U831_9FLAO</name>
<dbReference type="SUPFAM" id="SSF160467">
    <property type="entry name" value="PH0987 N-terminal domain-like"/>
    <property type="match status" value="1"/>
</dbReference>
<dbReference type="Gene3D" id="2.40.100.10">
    <property type="entry name" value="Cyclophilin-like"/>
    <property type="match status" value="1"/>
</dbReference>
<evidence type="ECO:0000256" key="1">
    <source>
        <dbReference type="ARBA" id="ARBA00022741"/>
    </source>
</evidence>
<dbReference type="EC" id="3.5.2.9" evidence="5"/>
<dbReference type="InterPro" id="IPR003833">
    <property type="entry name" value="CT_C_D"/>
</dbReference>
<feature type="domain" description="Carboxyltransferase" evidence="4">
    <location>
        <begin position="5"/>
        <end position="206"/>
    </location>
</feature>
<dbReference type="GO" id="GO:0017168">
    <property type="term" value="F:5-oxoprolinase (ATP-hydrolyzing) activity"/>
    <property type="evidence" value="ECO:0007669"/>
    <property type="project" value="UniProtKB-EC"/>
</dbReference>
<keyword evidence="3" id="KW-0067">ATP-binding</keyword>
<keyword evidence="6" id="KW-1185">Reference proteome</keyword>
<evidence type="ECO:0000256" key="2">
    <source>
        <dbReference type="ARBA" id="ARBA00022801"/>
    </source>
</evidence>
<dbReference type="Pfam" id="PF02682">
    <property type="entry name" value="CT_C_D"/>
    <property type="match status" value="1"/>
</dbReference>
<sequence>MSYNLTYKPFGERAILIEWPNKIEDDILHDILGFKEKLFKLLIKELLYVNHAYNSLIVFYKNKIPDFEAKKSTINKIYIDKNDDVSLSVIKWVIPVCYDDIFGLDLTELSIEKDLSKAEVIQLHSEAVYKIYFIGFLPGFLYLGGLNEKLFTPRKATPRLRVEKGAVAIGGNQTGVYPVASPGGWNVIGNSPVSFFNLNNDKPCFAQPGDFIKFKPVSLKEYNDIKILCEAGVYELESEVIHG</sequence>
<dbReference type="NCBIfam" id="TIGR00370">
    <property type="entry name" value="5-oxoprolinase subunit PxpB"/>
    <property type="match status" value="1"/>
</dbReference>
<organism evidence="5 6">
    <name type="scientific">Aestuariibaculum sediminum</name>
    <dbReference type="NCBI Taxonomy" id="2770637"/>
    <lineage>
        <taxon>Bacteria</taxon>
        <taxon>Pseudomonadati</taxon>
        <taxon>Bacteroidota</taxon>
        <taxon>Flavobacteriia</taxon>
        <taxon>Flavobacteriales</taxon>
        <taxon>Flavobacteriaceae</taxon>
    </lineage>
</organism>